<dbReference type="Proteomes" id="UP000184480">
    <property type="component" value="Unassembled WGS sequence"/>
</dbReference>
<sequence>MKRFLLSMAVIAVSITGFYSCSNEEEGINRTANGTANLSIETEISATGTALRSTKSSLSAFGEGSQLGLYVTNGTMGSDYPQGPYNNVMATLTSGKWVLNPSVKLGITPATIFAYYPYNPAQGYTSTNFHVYHTNQVDYMYGTNAEGQGSINRDNPNVRLRMNHALSLLQFKISKMNYPGESKLTRIEVSNASGKMDLKSSATLDIATGALTFSDAGYEPAFIENVNGLYNILEPSVAEADINEVIVIPVDNVNANGNILIRFTIDSTVYSYSVPANTSWKQGYKYTYDVLVNGTELVIDDVVITDWQEEANNGGRIDFY</sequence>
<dbReference type="AlphaFoldDB" id="A0A1M5J801"/>
<name>A0A1M5J801_9BACT</name>
<accession>A0A1M5J801</accession>
<dbReference type="EMBL" id="FQUC01000022">
    <property type="protein sequence ID" value="SHG36688.1"/>
    <property type="molecule type" value="Genomic_DNA"/>
</dbReference>
<proteinExistence type="predicted"/>
<dbReference type="InterPro" id="IPR042278">
    <property type="entry name" value="Mfa-like_1_N"/>
</dbReference>
<protein>
    <submittedName>
        <fullName evidence="1">Fimbrillin-like</fullName>
    </submittedName>
</protein>
<evidence type="ECO:0000313" key="2">
    <source>
        <dbReference type="Proteomes" id="UP000184480"/>
    </source>
</evidence>
<dbReference type="InterPro" id="IPR025049">
    <property type="entry name" value="Mfa-like_1"/>
</dbReference>
<dbReference type="OrthoDB" id="1096353at2"/>
<keyword evidence="2" id="KW-1185">Reference proteome</keyword>
<reference evidence="2" key="1">
    <citation type="submission" date="2016-11" db="EMBL/GenBank/DDBJ databases">
        <authorList>
            <person name="Varghese N."/>
            <person name="Submissions S."/>
        </authorList>
    </citation>
    <scope>NUCLEOTIDE SEQUENCE [LARGE SCALE GENOMIC DNA]</scope>
    <source>
        <strain evidence="2">DSM 27370</strain>
    </source>
</reference>
<dbReference type="RefSeq" id="WP_062184661.1">
    <property type="nucleotide sequence ID" value="NZ_BBXL01000029.1"/>
</dbReference>
<dbReference type="Gene3D" id="2.60.40.2620">
    <property type="entry name" value="Fimbrillin-like"/>
    <property type="match status" value="1"/>
</dbReference>
<organism evidence="1 2">
    <name type="scientific">Dysgonomonas macrotermitis</name>
    <dbReference type="NCBI Taxonomy" id="1346286"/>
    <lineage>
        <taxon>Bacteria</taxon>
        <taxon>Pseudomonadati</taxon>
        <taxon>Bacteroidota</taxon>
        <taxon>Bacteroidia</taxon>
        <taxon>Bacteroidales</taxon>
        <taxon>Dysgonomonadaceae</taxon>
        <taxon>Dysgonomonas</taxon>
    </lineage>
</organism>
<dbReference type="CDD" id="cd13121">
    <property type="entry name" value="BF2867_like_C"/>
    <property type="match status" value="1"/>
</dbReference>
<evidence type="ECO:0000313" key="1">
    <source>
        <dbReference type="EMBL" id="SHG36688.1"/>
    </source>
</evidence>
<dbReference type="PROSITE" id="PS51257">
    <property type="entry name" value="PROKAR_LIPOPROTEIN"/>
    <property type="match status" value="1"/>
</dbReference>
<dbReference type="Gene3D" id="2.60.40.2630">
    <property type="match status" value="1"/>
</dbReference>
<dbReference type="Pfam" id="PF13149">
    <property type="entry name" value="Mfa_like_1"/>
    <property type="match status" value="1"/>
</dbReference>
<dbReference type="CDD" id="cd13120">
    <property type="entry name" value="BF2867_like_N"/>
    <property type="match status" value="1"/>
</dbReference>
<dbReference type="STRING" id="1346286.SAMN05444362_12235"/>
<gene>
    <name evidence="1" type="ORF">SAMN05444362_12235</name>
</gene>